<dbReference type="EMBL" id="AP019800">
    <property type="protein sequence ID" value="BBL92279.1"/>
    <property type="molecule type" value="Genomic_DNA"/>
</dbReference>
<evidence type="ECO:0000313" key="1">
    <source>
        <dbReference type="EMBL" id="BBL92279.1"/>
    </source>
</evidence>
<reference evidence="2" key="1">
    <citation type="submission" date="2019-07" db="EMBL/GenBank/DDBJ databases">
        <title>Complete Genome Sequences of Vibrion rotiferianus strain AM7.</title>
        <authorList>
            <person name="Miyazaki K."/>
            <person name="Wiseschart A."/>
            <person name="Pootanakit K."/>
            <person name="Ishimori K."/>
            <person name="Kitahara K."/>
        </authorList>
    </citation>
    <scope>NUCLEOTIDE SEQUENCE [LARGE SCALE GENOMIC DNA]</scope>
    <source>
        <strain evidence="2">AM7</strain>
        <plasmid evidence="2">pam7 dna</plasmid>
    </source>
</reference>
<accession>A0A510IEY6</accession>
<proteinExistence type="predicted"/>
<geneLocation type="plasmid" evidence="2">
    <name>pam7 dna</name>
</geneLocation>
<organism evidence="1 2">
    <name type="scientific">Vibrio rotiferianus</name>
    <dbReference type="NCBI Taxonomy" id="190895"/>
    <lineage>
        <taxon>Bacteria</taxon>
        <taxon>Pseudomonadati</taxon>
        <taxon>Pseudomonadota</taxon>
        <taxon>Gammaproteobacteria</taxon>
        <taxon>Vibrionales</taxon>
        <taxon>Vibrionaceae</taxon>
        <taxon>Vibrio</taxon>
    </lineage>
</organism>
<gene>
    <name evidence="1" type="ORF">VroAM7_49320</name>
</gene>
<evidence type="ECO:0000313" key="2">
    <source>
        <dbReference type="Proteomes" id="UP000315115"/>
    </source>
</evidence>
<name>A0A510IEY6_9VIBR</name>
<keyword evidence="1" id="KW-0614">Plasmid</keyword>
<dbReference type="AlphaFoldDB" id="A0A510IEY6"/>
<sequence length="197" mass="22769">MDLHSLYLLDGVPHLVSEDGLIHWKATPFSYALKPIQPVKPDVEFETKNFVGKVRVEENRMICKGNFSSVAQTLYFEFHEGKFGTFLHMMKELIPESFVSDESELIFLDGSRLSLKHLPFFLNQFDGPYVWLLLFKAQKEGFASITDGKTQLTHIDQLQSPMKEQIKELTDFIELFELTGHEFNGVTYSFERPKLSI</sequence>
<dbReference type="Proteomes" id="UP000315115">
    <property type="component" value="Plasmid pAM7"/>
</dbReference>
<protein>
    <submittedName>
        <fullName evidence="1">Uncharacterized protein</fullName>
    </submittedName>
</protein>